<proteinExistence type="predicted"/>
<dbReference type="InterPro" id="IPR000644">
    <property type="entry name" value="CBS_dom"/>
</dbReference>
<dbReference type="InterPro" id="IPR007055">
    <property type="entry name" value="BON_dom"/>
</dbReference>
<reference evidence="6" key="1">
    <citation type="journal article" date="2014" name="Int. J. Syst. Evol. Microbiol.">
        <title>Complete genome sequence of Corynebacterium casei LMG S-19264T (=DSM 44701T), isolated from a smear-ripened cheese.</title>
        <authorList>
            <consortium name="US DOE Joint Genome Institute (JGI-PGF)"/>
            <person name="Walter F."/>
            <person name="Albersmeier A."/>
            <person name="Kalinowski J."/>
            <person name="Ruckert C."/>
        </authorList>
    </citation>
    <scope>NUCLEOTIDE SEQUENCE</scope>
    <source>
        <strain evidence="6">JCM 4815</strain>
    </source>
</reference>
<evidence type="ECO:0000313" key="7">
    <source>
        <dbReference type="Proteomes" id="UP000622166"/>
    </source>
</evidence>
<gene>
    <name evidence="6" type="ORF">GCM10010365_45360</name>
</gene>
<evidence type="ECO:0000256" key="2">
    <source>
        <dbReference type="PROSITE-ProRule" id="PRU00703"/>
    </source>
</evidence>
<keyword evidence="1 2" id="KW-0129">CBS domain</keyword>
<feature type="domain" description="CBS" evidence="5">
    <location>
        <begin position="10"/>
        <end position="67"/>
    </location>
</feature>
<dbReference type="PROSITE" id="PS51371">
    <property type="entry name" value="CBS"/>
    <property type="match status" value="2"/>
</dbReference>
<dbReference type="InterPro" id="IPR046342">
    <property type="entry name" value="CBS_dom_sf"/>
</dbReference>
<feature type="region of interest" description="Disordered" evidence="3">
    <location>
        <begin position="77"/>
        <end position="97"/>
    </location>
</feature>
<keyword evidence="7" id="KW-1185">Reference proteome</keyword>
<dbReference type="PANTHER" id="PTHR43080">
    <property type="entry name" value="CBS DOMAIN-CONTAINING PROTEIN CBSX3, MITOCHONDRIAL"/>
    <property type="match status" value="1"/>
</dbReference>
<sequence length="243" mass="27195">MKHSKVGTVMTSDVVRVAYGTPFKEVARLLAEHRISGLPVVDDDEQVIGVISETDLMVRQAEAAGPPGSRRRLRRLRMTSDARTRRAKARARTAGQLMSHPAVTVHSDATIAEAARAMAHHRVERLPVVDEEERLVGIVTRRDLLQVFLRPDAEIRKAIVDEVLVQALWLTPRAVGVDVHEGVVTLTGRLERRSDVTAAVHMCRETDGVVAVVDHLTYRFDDSRLRPEEPHVHGVTDDWLRKL</sequence>
<dbReference type="PANTHER" id="PTHR43080:SF29">
    <property type="entry name" value="OS02G0818000 PROTEIN"/>
    <property type="match status" value="1"/>
</dbReference>
<dbReference type="RefSeq" id="WP_189861933.1">
    <property type="nucleotide sequence ID" value="NZ_BMVW01000009.1"/>
</dbReference>
<organism evidence="6 7">
    <name type="scientific">Streptomyces poonensis</name>
    <dbReference type="NCBI Taxonomy" id="68255"/>
    <lineage>
        <taxon>Bacteria</taxon>
        <taxon>Bacillati</taxon>
        <taxon>Actinomycetota</taxon>
        <taxon>Actinomycetes</taxon>
        <taxon>Kitasatosporales</taxon>
        <taxon>Streptomycetaceae</taxon>
        <taxon>Streptomyces</taxon>
    </lineage>
</organism>
<feature type="domain" description="BON" evidence="4">
    <location>
        <begin position="151"/>
        <end position="220"/>
    </location>
</feature>
<protein>
    <recommendedName>
        <fullName evidence="8">CBS domain-containing protein</fullName>
    </recommendedName>
</protein>
<comment type="caution">
    <text evidence="6">The sequence shown here is derived from an EMBL/GenBank/DDBJ whole genome shotgun (WGS) entry which is preliminary data.</text>
</comment>
<dbReference type="InterPro" id="IPR051257">
    <property type="entry name" value="Diverse_CBS-Domain"/>
</dbReference>
<dbReference type="SMART" id="SM00116">
    <property type="entry name" value="CBS"/>
    <property type="match status" value="2"/>
</dbReference>
<reference evidence="6" key="2">
    <citation type="submission" date="2020-09" db="EMBL/GenBank/DDBJ databases">
        <authorList>
            <person name="Sun Q."/>
            <person name="Ohkuma M."/>
        </authorList>
    </citation>
    <scope>NUCLEOTIDE SEQUENCE</scope>
    <source>
        <strain evidence="6">JCM 4815</strain>
    </source>
</reference>
<dbReference type="AlphaFoldDB" id="A0A918PRA4"/>
<evidence type="ECO:0000313" key="6">
    <source>
        <dbReference type="EMBL" id="GGZ20013.1"/>
    </source>
</evidence>
<dbReference type="Gene3D" id="3.30.1340.30">
    <property type="match status" value="1"/>
</dbReference>
<name>A0A918PRA4_9ACTN</name>
<evidence type="ECO:0000256" key="1">
    <source>
        <dbReference type="ARBA" id="ARBA00023122"/>
    </source>
</evidence>
<evidence type="ECO:0000259" key="5">
    <source>
        <dbReference type="PROSITE" id="PS51371"/>
    </source>
</evidence>
<dbReference type="InterPro" id="IPR017080">
    <property type="entry name" value="UCP036990_CBS_BON"/>
</dbReference>
<evidence type="ECO:0000259" key="4">
    <source>
        <dbReference type="PROSITE" id="PS50914"/>
    </source>
</evidence>
<dbReference type="EMBL" id="BMVW01000009">
    <property type="protein sequence ID" value="GGZ20013.1"/>
    <property type="molecule type" value="Genomic_DNA"/>
</dbReference>
<feature type="domain" description="CBS" evidence="5">
    <location>
        <begin position="98"/>
        <end position="154"/>
    </location>
</feature>
<dbReference type="Pfam" id="PF00571">
    <property type="entry name" value="CBS"/>
    <property type="match status" value="2"/>
</dbReference>
<dbReference type="PROSITE" id="PS50914">
    <property type="entry name" value="BON"/>
    <property type="match status" value="1"/>
</dbReference>
<dbReference type="PIRSF" id="PIRSF036990">
    <property type="entry name" value="UCP036990_CBS_BON"/>
    <property type="match status" value="1"/>
</dbReference>
<dbReference type="SUPFAM" id="SSF54631">
    <property type="entry name" value="CBS-domain pair"/>
    <property type="match status" value="1"/>
</dbReference>
<dbReference type="CDD" id="cd04586">
    <property type="entry name" value="CBS_pair_BON_assoc"/>
    <property type="match status" value="1"/>
</dbReference>
<dbReference type="Pfam" id="PF04972">
    <property type="entry name" value="BON"/>
    <property type="match status" value="1"/>
</dbReference>
<evidence type="ECO:0000256" key="3">
    <source>
        <dbReference type="SAM" id="MobiDB-lite"/>
    </source>
</evidence>
<evidence type="ECO:0008006" key="8">
    <source>
        <dbReference type="Google" id="ProtNLM"/>
    </source>
</evidence>
<dbReference type="Gene3D" id="3.10.580.10">
    <property type="entry name" value="CBS-domain"/>
    <property type="match status" value="1"/>
</dbReference>
<dbReference type="Proteomes" id="UP000622166">
    <property type="component" value="Unassembled WGS sequence"/>
</dbReference>
<accession>A0A918PRA4</accession>